<dbReference type="RefSeq" id="WP_167918196.1">
    <property type="nucleotide sequence ID" value="NZ_JAAVJS010000013.1"/>
</dbReference>
<dbReference type="EMBL" id="JAAVJS010000013">
    <property type="protein sequence ID" value="NJX15958.1"/>
    <property type="molecule type" value="Genomic_DNA"/>
</dbReference>
<comment type="caution">
    <text evidence="2">The sequence shown here is derived from an EMBL/GenBank/DDBJ whole genome shotgun (WGS) entry which is preliminary data.</text>
</comment>
<dbReference type="Gene3D" id="3.30.2310.20">
    <property type="entry name" value="RelE-like"/>
    <property type="match status" value="1"/>
</dbReference>
<evidence type="ECO:0000313" key="3">
    <source>
        <dbReference type="Proteomes" id="UP000760545"/>
    </source>
</evidence>
<organism evidence="2 3">
    <name type="scientific">Tamlana crocina</name>
    <dbReference type="NCBI Taxonomy" id="393006"/>
    <lineage>
        <taxon>Bacteria</taxon>
        <taxon>Pseudomonadati</taxon>
        <taxon>Bacteroidota</taxon>
        <taxon>Flavobacteriia</taxon>
        <taxon>Flavobacteriales</taxon>
        <taxon>Flavobacteriaceae</taxon>
        <taxon>Tamlana</taxon>
    </lineage>
</organism>
<proteinExistence type="predicted"/>
<reference evidence="2 3" key="1">
    <citation type="submission" date="2020-03" db="EMBL/GenBank/DDBJ databases">
        <title>Tamlana sp. nov, isolated from XXX.</title>
        <authorList>
            <person name="Cao W.R."/>
        </authorList>
    </citation>
    <scope>NUCLEOTIDE SEQUENCE [LARGE SCALE GENOMIC DNA]</scope>
    <source>
        <strain evidence="2 3">HST1-43</strain>
    </source>
</reference>
<sequence>MESGYKIFWTNHALKELASTYEYLETNFTKKELNKLSQEIEQVLELISKSPDLFPLSESQGVRKVVIKKFNTLYYRENQATIEILSFFSNRKSPDEREL</sequence>
<dbReference type="InterPro" id="IPR035093">
    <property type="entry name" value="RelE/ParE_toxin_dom_sf"/>
</dbReference>
<dbReference type="Pfam" id="PF05016">
    <property type="entry name" value="ParE_toxin"/>
    <property type="match status" value="1"/>
</dbReference>
<dbReference type="InterPro" id="IPR007712">
    <property type="entry name" value="RelE/ParE_toxin"/>
</dbReference>
<evidence type="ECO:0000313" key="2">
    <source>
        <dbReference type="EMBL" id="NJX15958.1"/>
    </source>
</evidence>
<keyword evidence="1" id="KW-1277">Toxin-antitoxin system</keyword>
<dbReference type="Proteomes" id="UP000760545">
    <property type="component" value="Unassembled WGS sequence"/>
</dbReference>
<gene>
    <name evidence="2" type="ORF">HC176_10705</name>
</gene>
<accession>A0ABX1DH30</accession>
<keyword evidence="3" id="KW-1185">Reference proteome</keyword>
<protein>
    <submittedName>
        <fullName evidence="2">Type II toxin-antitoxin system RelE/ParE family toxin</fullName>
    </submittedName>
</protein>
<evidence type="ECO:0000256" key="1">
    <source>
        <dbReference type="ARBA" id="ARBA00022649"/>
    </source>
</evidence>
<name>A0ABX1DH30_9FLAO</name>